<dbReference type="InterPro" id="IPR011006">
    <property type="entry name" value="CheY-like_superfamily"/>
</dbReference>
<evidence type="ECO:0000313" key="9">
    <source>
        <dbReference type="Proteomes" id="UP000282321"/>
    </source>
</evidence>
<dbReference type="EMBL" id="QNBC01000009">
    <property type="protein sequence ID" value="RKX67834.1"/>
    <property type="molecule type" value="Genomic_DNA"/>
</dbReference>
<dbReference type="GO" id="GO:0000160">
    <property type="term" value="P:phosphorelay signal transduction system"/>
    <property type="evidence" value="ECO:0007669"/>
    <property type="project" value="InterPro"/>
</dbReference>
<dbReference type="PROSITE" id="PS50110">
    <property type="entry name" value="RESPONSE_REGULATORY"/>
    <property type="match status" value="1"/>
</dbReference>
<keyword evidence="5" id="KW-1133">Transmembrane helix</keyword>
<dbReference type="NCBIfam" id="TIGR00229">
    <property type="entry name" value="sensory_box"/>
    <property type="match status" value="1"/>
</dbReference>
<evidence type="ECO:0000256" key="5">
    <source>
        <dbReference type="SAM" id="Phobius"/>
    </source>
</evidence>
<sequence length="711" mass="82652">MKKRIIYCKINTMKKNILLIDDNRESLNTTEEIIHTFMDNVNVFTALNGKNGISLALKHKMDVILLDLNMPEMNGIEVCKRLREMEETQYTPVIFFTGMDTDSAIRSEALAVGGDEFISKPIQVSELVARINAMLRIKRMRDKIEEEKKYAETNLDYMKMLWEFSSEILKITNLYELADKITQSGVSLTGASGGFINIYDNIDEKFENISLFIKEHNKEYVSSFEKLKFVGFTGISSIIVNDIDTYRNKNNIKRENLPFYNMMIIPLISKKFIFGVLVLFDKENGFNEDDMMKMETFSNFASGVLFNIYSSQKHMSLYEKRYESLFNLIDVPLFIMDKEGEFIDINNAFARLFGKKNKYELDLNNFYDIIIDKSDIDFIKKGLAIKESIRGFKVKFNLNGKDTIDAAIDIEKERIFGGEQYYLKGSVKYLSDMKESEKEIRFFKKISEFYALADREFYRSEKREAIYQNCADILRRTFGFKSVMIAIFDDTAKSYKVIGSSFTDKEYANNRIENEILERIKKDEKSIYRFQQEMGDEDVIIPLKSRHNGAIAGFISVIYNGDIKNQGSVFEAIITFGDRLMTEINRFNLKNDLDFYISLIDSLIEQDDSPLIIIDNYYKIRLHNSQFMKIKNDDNINGKYCYEIIHDTEKPVDFCPLSNASVRSKIGNMQIETYFEPTLNGNTYETIIPIRGEKGVLGYILKFHLKSETKS</sequence>
<keyword evidence="1 4" id="KW-0597">Phosphoprotein</keyword>
<evidence type="ECO:0000259" key="7">
    <source>
        <dbReference type="PROSITE" id="PS50112"/>
    </source>
</evidence>
<dbReference type="GO" id="GO:0016301">
    <property type="term" value="F:kinase activity"/>
    <property type="evidence" value="ECO:0007669"/>
    <property type="project" value="UniProtKB-KW"/>
</dbReference>
<dbReference type="InterPro" id="IPR050595">
    <property type="entry name" value="Bact_response_regulator"/>
</dbReference>
<dbReference type="InterPro" id="IPR003018">
    <property type="entry name" value="GAF"/>
</dbReference>
<dbReference type="InterPro" id="IPR035965">
    <property type="entry name" value="PAS-like_dom_sf"/>
</dbReference>
<dbReference type="Pfam" id="PF00072">
    <property type="entry name" value="Response_reg"/>
    <property type="match status" value="1"/>
</dbReference>
<dbReference type="PROSITE" id="PS50112">
    <property type="entry name" value="PAS"/>
    <property type="match status" value="1"/>
</dbReference>
<keyword evidence="2" id="KW-0808">Transferase</keyword>
<gene>
    <name evidence="8" type="ORF">DRP44_01340</name>
</gene>
<dbReference type="InterPro" id="IPR000014">
    <property type="entry name" value="PAS"/>
</dbReference>
<comment type="caution">
    <text evidence="8">The sequence shown here is derived from an EMBL/GenBank/DDBJ whole genome shotgun (WGS) entry which is preliminary data.</text>
</comment>
<dbReference type="InterPro" id="IPR029016">
    <property type="entry name" value="GAF-like_dom_sf"/>
</dbReference>
<dbReference type="Gene3D" id="3.30.450.40">
    <property type="match status" value="1"/>
</dbReference>
<keyword evidence="3" id="KW-0418">Kinase</keyword>
<evidence type="ECO:0000256" key="1">
    <source>
        <dbReference type="ARBA" id="ARBA00022553"/>
    </source>
</evidence>
<dbReference type="PANTHER" id="PTHR44591:SF3">
    <property type="entry name" value="RESPONSE REGULATORY DOMAIN-CONTAINING PROTEIN"/>
    <property type="match status" value="1"/>
</dbReference>
<protein>
    <submittedName>
        <fullName evidence="8">Uncharacterized protein</fullName>
    </submittedName>
</protein>
<dbReference type="SMART" id="SM00448">
    <property type="entry name" value="REC"/>
    <property type="match status" value="1"/>
</dbReference>
<name>A0A660SAK4_UNCT6</name>
<proteinExistence type="predicted"/>
<dbReference type="Pfam" id="PF13185">
    <property type="entry name" value="GAF_2"/>
    <property type="match status" value="1"/>
</dbReference>
<evidence type="ECO:0000256" key="3">
    <source>
        <dbReference type="ARBA" id="ARBA00022777"/>
    </source>
</evidence>
<feature type="modified residue" description="4-aspartylphosphate" evidence="4">
    <location>
        <position position="67"/>
    </location>
</feature>
<organism evidence="8 9">
    <name type="scientific">candidate division TA06 bacterium</name>
    <dbReference type="NCBI Taxonomy" id="2250710"/>
    <lineage>
        <taxon>Bacteria</taxon>
        <taxon>Bacteria division TA06</taxon>
    </lineage>
</organism>
<dbReference type="SUPFAM" id="SSF55785">
    <property type="entry name" value="PYP-like sensor domain (PAS domain)"/>
    <property type="match status" value="1"/>
</dbReference>
<evidence type="ECO:0000313" key="8">
    <source>
        <dbReference type="EMBL" id="RKX67834.1"/>
    </source>
</evidence>
<evidence type="ECO:0000256" key="2">
    <source>
        <dbReference type="ARBA" id="ARBA00022679"/>
    </source>
</evidence>
<reference evidence="8 9" key="1">
    <citation type="submission" date="2018-06" db="EMBL/GenBank/DDBJ databases">
        <title>Extensive metabolic versatility and redundancy in microbially diverse, dynamic hydrothermal sediments.</title>
        <authorList>
            <person name="Dombrowski N."/>
            <person name="Teske A."/>
            <person name="Baker B.J."/>
        </authorList>
    </citation>
    <scope>NUCLEOTIDE SEQUENCE [LARGE SCALE GENOMIC DNA]</scope>
    <source>
        <strain evidence="8">B35_G9</strain>
    </source>
</reference>
<keyword evidence="5" id="KW-0812">Transmembrane</keyword>
<feature type="domain" description="PAS" evidence="7">
    <location>
        <begin position="318"/>
        <end position="354"/>
    </location>
</feature>
<dbReference type="SUPFAM" id="SSF55781">
    <property type="entry name" value="GAF domain-like"/>
    <property type="match status" value="1"/>
</dbReference>
<dbReference type="Pfam" id="PF13188">
    <property type="entry name" value="PAS_8"/>
    <property type="match status" value="1"/>
</dbReference>
<feature type="transmembrane region" description="Helical" evidence="5">
    <location>
        <begin position="259"/>
        <end position="280"/>
    </location>
</feature>
<evidence type="ECO:0000256" key="4">
    <source>
        <dbReference type="PROSITE-ProRule" id="PRU00169"/>
    </source>
</evidence>
<accession>A0A660SAK4</accession>
<evidence type="ECO:0000259" key="6">
    <source>
        <dbReference type="PROSITE" id="PS50110"/>
    </source>
</evidence>
<keyword evidence="5" id="KW-0472">Membrane</keyword>
<dbReference type="Gene3D" id="3.30.450.20">
    <property type="entry name" value="PAS domain"/>
    <property type="match status" value="1"/>
</dbReference>
<feature type="domain" description="Response regulatory" evidence="6">
    <location>
        <begin position="16"/>
        <end position="135"/>
    </location>
</feature>
<dbReference type="Gene3D" id="3.40.50.2300">
    <property type="match status" value="1"/>
</dbReference>
<dbReference type="PANTHER" id="PTHR44591">
    <property type="entry name" value="STRESS RESPONSE REGULATOR PROTEIN 1"/>
    <property type="match status" value="1"/>
</dbReference>
<dbReference type="SUPFAM" id="SSF52172">
    <property type="entry name" value="CheY-like"/>
    <property type="match status" value="1"/>
</dbReference>
<dbReference type="InterPro" id="IPR001789">
    <property type="entry name" value="Sig_transdc_resp-reg_receiver"/>
</dbReference>
<dbReference type="AlphaFoldDB" id="A0A660SAK4"/>
<dbReference type="Proteomes" id="UP000282321">
    <property type="component" value="Unassembled WGS sequence"/>
</dbReference>